<evidence type="ECO:0000313" key="1">
    <source>
        <dbReference type="EMBL" id="KAK7348491.1"/>
    </source>
</evidence>
<dbReference type="Proteomes" id="UP001374584">
    <property type="component" value="Unassembled WGS sequence"/>
</dbReference>
<dbReference type="EMBL" id="JAYMYR010000008">
    <property type="protein sequence ID" value="KAK7348491.1"/>
    <property type="molecule type" value="Genomic_DNA"/>
</dbReference>
<accession>A0AAN9M6Y8</accession>
<proteinExistence type="predicted"/>
<evidence type="ECO:0000313" key="2">
    <source>
        <dbReference type="Proteomes" id="UP001374584"/>
    </source>
</evidence>
<dbReference type="AlphaFoldDB" id="A0AAN9M6Y8"/>
<name>A0AAN9M6Y8_PHACN</name>
<protein>
    <submittedName>
        <fullName evidence="1">Uncharacterized protein</fullName>
    </submittedName>
</protein>
<comment type="caution">
    <text evidence="1">The sequence shown here is derived from an EMBL/GenBank/DDBJ whole genome shotgun (WGS) entry which is preliminary data.</text>
</comment>
<keyword evidence="2" id="KW-1185">Reference proteome</keyword>
<reference evidence="1 2" key="1">
    <citation type="submission" date="2024-01" db="EMBL/GenBank/DDBJ databases">
        <title>The genomes of 5 underutilized Papilionoideae crops provide insights into root nodulation and disease resistanc.</title>
        <authorList>
            <person name="Jiang F."/>
        </authorList>
    </citation>
    <scope>NUCLEOTIDE SEQUENCE [LARGE SCALE GENOMIC DNA]</scope>
    <source>
        <strain evidence="1">JINMINGXINNONG_FW02</strain>
        <tissue evidence="1">Leaves</tissue>
    </source>
</reference>
<gene>
    <name evidence="1" type="ORF">VNO80_23049</name>
</gene>
<sequence>MKLGTGTDYVKIVNVIIDVKLKTNILFNFPSSAAARVAATKGPKPTIDYGMFLSSITCLVCLKLLQEAWMDLADFSPALALWEVVVLACVIGVEWNVCGATLLPTHLKHSYSYGQFLKLSVIL</sequence>
<organism evidence="1 2">
    <name type="scientific">Phaseolus coccineus</name>
    <name type="common">Scarlet runner bean</name>
    <name type="synonym">Phaseolus multiflorus</name>
    <dbReference type="NCBI Taxonomy" id="3886"/>
    <lineage>
        <taxon>Eukaryota</taxon>
        <taxon>Viridiplantae</taxon>
        <taxon>Streptophyta</taxon>
        <taxon>Embryophyta</taxon>
        <taxon>Tracheophyta</taxon>
        <taxon>Spermatophyta</taxon>
        <taxon>Magnoliopsida</taxon>
        <taxon>eudicotyledons</taxon>
        <taxon>Gunneridae</taxon>
        <taxon>Pentapetalae</taxon>
        <taxon>rosids</taxon>
        <taxon>fabids</taxon>
        <taxon>Fabales</taxon>
        <taxon>Fabaceae</taxon>
        <taxon>Papilionoideae</taxon>
        <taxon>50 kb inversion clade</taxon>
        <taxon>NPAAA clade</taxon>
        <taxon>indigoferoid/millettioid clade</taxon>
        <taxon>Phaseoleae</taxon>
        <taxon>Phaseolus</taxon>
    </lineage>
</organism>